<protein>
    <submittedName>
        <fullName evidence="2">Uncharacterized protein</fullName>
    </submittedName>
</protein>
<dbReference type="AlphaFoldDB" id="A0A9W8YE23"/>
<reference evidence="2" key="1">
    <citation type="submission" date="2022-10" db="EMBL/GenBank/DDBJ databases">
        <title>Tapping the CABI collections for fungal endophytes: first genome assemblies for Collariella, Neodidymelliopsis, Ascochyta clinopodiicola, Didymella pomorum, Didymosphaeria variabile, Neocosmospora piperis and Neocucurbitaria cava.</title>
        <authorList>
            <person name="Hill R."/>
        </authorList>
    </citation>
    <scope>NUCLEOTIDE SEQUENCE</scope>
    <source>
        <strain evidence="2">IMI 356814</strain>
    </source>
</reference>
<name>A0A9W8YE23_9PLEO</name>
<sequence length="247" mass="25332">MPGPKMIFTHTPLMHKSAPHTRPHAPQLFMSDFVSAVHVGVGVDFVEDIIGGVVGDDWNSGGVVEVFEYGSGDGDERSGIEAFEDGDVYRGVVVLEKDSPGGEDASSDSLAGAVLVDDFVGILVSGFIGEVWEEVEVFVVGGGELSTQPTPAQKSGAPEPGSQVGVGTGGGVVELEIGGGTVESNVREREARVEASAEEVELDISEGLLNGAPPPVGREDETTENGLGGVEPGKDGAGENTLSAYGP</sequence>
<evidence type="ECO:0000313" key="3">
    <source>
        <dbReference type="Proteomes" id="UP001140560"/>
    </source>
</evidence>
<accession>A0A9W8YE23</accession>
<feature type="region of interest" description="Disordered" evidence="1">
    <location>
        <begin position="193"/>
        <end position="247"/>
    </location>
</feature>
<gene>
    <name evidence="2" type="ORF">N0V83_002637</name>
</gene>
<organism evidence="2 3">
    <name type="scientific">Neocucurbitaria cava</name>
    <dbReference type="NCBI Taxonomy" id="798079"/>
    <lineage>
        <taxon>Eukaryota</taxon>
        <taxon>Fungi</taxon>
        <taxon>Dikarya</taxon>
        <taxon>Ascomycota</taxon>
        <taxon>Pezizomycotina</taxon>
        <taxon>Dothideomycetes</taxon>
        <taxon>Pleosporomycetidae</taxon>
        <taxon>Pleosporales</taxon>
        <taxon>Pleosporineae</taxon>
        <taxon>Cucurbitariaceae</taxon>
        <taxon>Neocucurbitaria</taxon>
    </lineage>
</organism>
<evidence type="ECO:0000313" key="2">
    <source>
        <dbReference type="EMBL" id="KAJ4373898.1"/>
    </source>
</evidence>
<dbReference type="EMBL" id="JAPEUY010000004">
    <property type="protein sequence ID" value="KAJ4373898.1"/>
    <property type="molecule type" value="Genomic_DNA"/>
</dbReference>
<comment type="caution">
    <text evidence="2">The sequence shown here is derived from an EMBL/GenBank/DDBJ whole genome shotgun (WGS) entry which is preliminary data.</text>
</comment>
<evidence type="ECO:0000256" key="1">
    <source>
        <dbReference type="SAM" id="MobiDB-lite"/>
    </source>
</evidence>
<dbReference type="Proteomes" id="UP001140560">
    <property type="component" value="Unassembled WGS sequence"/>
</dbReference>
<proteinExistence type="predicted"/>
<keyword evidence="3" id="KW-1185">Reference proteome</keyword>